<feature type="compositionally biased region" description="Low complexity" evidence="17">
    <location>
        <begin position="110"/>
        <end position="125"/>
    </location>
</feature>
<evidence type="ECO:0000256" key="9">
    <source>
        <dbReference type="ARBA" id="ARBA00023163"/>
    </source>
</evidence>
<feature type="region of interest" description="Disordered" evidence="17">
    <location>
        <begin position="62"/>
        <end position="97"/>
    </location>
</feature>
<dbReference type="GO" id="GO:0008630">
    <property type="term" value="P:intrinsic apoptotic signaling pathway in response to DNA damage"/>
    <property type="evidence" value="ECO:0007669"/>
    <property type="project" value="UniProtKB-ARBA"/>
</dbReference>
<feature type="domain" description="RING-type" evidence="18">
    <location>
        <begin position="1301"/>
        <end position="1340"/>
    </location>
</feature>
<dbReference type="Pfam" id="PF00097">
    <property type="entry name" value="zf-C3HC4"/>
    <property type="match status" value="2"/>
</dbReference>
<gene>
    <name evidence="19" type="ORF">QYF61_011002</name>
</gene>
<feature type="region of interest" description="Disordered" evidence="17">
    <location>
        <begin position="1025"/>
        <end position="1179"/>
    </location>
</feature>
<evidence type="ECO:0000256" key="4">
    <source>
        <dbReference type="ARBA" id="ARBA00022723"/>
    </source>
</evidence>
<name>A0AAN7MY80_MYCAM</name>
<comment type="catalytic activity">
    <reaction evidence="1">
        <text>S-ubiquitinyl-[E2 ubiquitin-conjugating enzyme]-L-cysteine + [acceptor protein]-L-lysine = [E2 ubiquitin-conjugating enzyme]-L-cysteine + N(6)-ubiquitinyl-[acceptor protein]-L-lysine.</text>
        <dbReference type="EC" id="2.3.2.27"/>
    </reaction>
</comment>
<feature type="compositionally biased region" description="Pro residues" evidence="17">
    <location>
        <begin position="158"/>
        <end position="176"/>
    </location>
</feature>
<evidence type="ECO:0000256" key="6">
    <source>
        <dbReference type="ARBA" id="ARBA00022786"/>
    </source>
</evidence>
<reference evidence="19 20" key="1">
    <citation type="journal article" date="2023" name="J. Hered.">
        <title>Chromosome-level genome of the wood stork (Mycteria americana) provides insight into avian chromosome evolution.</title>
        <authorList>
            <person name="Flamio R. Jr."/>
            <person name="Ramstad K.M."/>
        </authorList>
    </citation>
    <scope>NUCLEOTIDE SEQUENCE [LARGE SCALE GENOMIC DNA]</scope>
    <source>
        <strain evidence="19">JAX WOST 10</strain>
    </source>
</reference>
<feature type="compositionally biased region" description="Basic and acidic residues" evidence="17">
    <location>
        <begin position="272"/>
        <end position="288"/>
    </location>
</feature>
<evidence type="ECO:0000256" key="17">
    <source>
        <dbReference type="SAM" id="MobiDB-lite"/>
    </source>
</evidence>
<feature type="compositionally biased region" description="Low complexity" evidence="17">
    <location>
        <begin position="768"/>
        <end position="784"/>
    </location>
</feature>
<feature type="compositionally biased region" description="Basic residues" evidence="17">
    <location>
        <begin position="1131"/>
        <end position="1148"/>
    </location>
</feature>
<evidence type="ECO:0000256" key="11">
    <source>
        <dbReference type="ARBA" id="ARBA00076856"/>
    </source>
</evidence>
<dbReference type="PROSITE" id="PS00518">
    <property type="entry name" value="ZF_RING_1"/>
    <property type="match status" value="2"/>
</dbReference>
<feature type="compositionally biased region" description="Basic residues" evidence="17">
    <location>
        <begin position="1610"/>
        <end position="1619"/>
    </location>
</feature>
<feature type="compositionally biased region" description="Polar residues" evidence="17">
    <location>
        <begin position="647"/>
        <end position="656"/>
    </location>
</feature>
<sequence length="1619" mass="179735">MLVFGEICGCGASVGVSFLRATYALFAQLTTGLLQPSNGFLRTLGDNAKLPAVSRGLRHCLGQPPGQETALQLPLGGHPRPVEDEAPGKQHHGSQHLRDEAHCALAAAAPGPGLVPQAPAPAASAKSYTQPCSPLPPGGKPALRTGRPRAYPPRAAQPSPPPAAVPAAPPPPPGRTPGPARTRRQSGRGSRRRGGAMAASPPPRPPLSSAAARRQDVASESGTDARQGRPRFAPGRQRGGPALPRWWRGATVPVATPLPPPPMAEPLRRLAEGARRRRRAPGEERREVAGSGRCRTRHRLKAAAAPARTGSEGPAANMTSADKGFSEDSNFSPKASTSKLPTDASPDSKCPICLDRFDNVAYLDRCLHRFCFRCVQEWSKNKAECPLCKQPFFSIFHTIRAEDDFKEYILSPSENSSFASPDGQRFRYRTTLTGRRRTGTSPSRRTLSPPDNGILFEGLSSEPVRQRDGEIQQMIRRLASRRQASAEGRSLRQIQEEDMINFRRALYRTGVRIRSIQDGGRYRDISAEFFRRNPACLHRLVPWLKRELTVLFGAHGSLVNIVQHIIMSNVTRYDLESQAFADDLKPFLLNRTEHFLHEFISFARCPFNLEAYDQHANYDCPTPSYDEGSHSDSSIITISPDMAFSQGPDNSLSVTGLGQAPWDDETPGPSYSISEEVHATIASPLETSESSDEDSATKSRRTKLQTQLQAKADSNESDSSSDNCVIVGYVKPLAERTPEVVELSSDSEESIREEKREDVKKQQPIQCRSWSDSEPSRSFSPRSPTYKEDVGSCRSCLSPAVEKTESKDDEKNKCKVKDLSPQDLSWSPSPGSDTVCSPWTHRLSRKGKSRSPQSCSRNSRGSHGHRSRKEHRSKSQIKKRRSRSRDSSKHRSKRSSRRSRAHDTRASLKSQRGSLSRESTPSREVSRSRSRSKGHGKRRSRSRDSDRYYVRDNYQSRYQWGYAFCSRKVFGDGYESSSRRRTQSHALYSRQSASPECRIRSFIERTDPYSQRGVHERHYYCYERCRSRSRSSNRSRTPSGGTDRMKSEKPGGKRKYKTRHLETASMESTSLERGNEPKKTFSKFSDCYKNEDSLSDNRASSETKRKKKKKKMRSPSVEIVYEGKATDTTRHLKKKKKKHKKKHRKHHVSNSAHSSPVVITIDSDSSKEPESTECDSSVTWTGRTQLNERENESPSSFLGRTGCEDVYRVGEETGGAARKYGIPTRRGDLDGDIRNADVELRETAADQSLIIADTTSTTTHTEPHTTAAAAAAVRGSRSSSSVLPSLPQQAERMATKSEWSCPICCDDQDGIAYMSPCLHEFCLGCALRWTWLKPNCPLCRSVTTAILFSVWSDDDYLTFDVPRPAEPSSEDHQDEQGAAARVPGAQVDSFPPEVWADFFKSHPRNIRHLLPWLRRTLGALTEDEWWEVAAAEGTIVAHLCLYGLDEEVLVRQLQSCLLEDTETFVRQLLSAAVRLCGRDIRRHLDQQAPRSAREEDDSPAASPSPAASWWGTPAPHLAFSSSPAGSDVEDQPHMSEAALRGGPSRPASAPVPAEPEQPQEEPGQVAAAGPSAQGCSCCRRAPGRGRDRLARGPRHPPKRRAPSPQDSPQPRKRPPRRRH</sequence>
<keyword evidence="3" id="KW-0808">Transferase</keyword>
<feature type="compositionally biased region" description="Basic residues" evidence="17">
    <location>
        <begin position="181"/>
        <end position="194"/>
    </location>
</feature>
<evidence type="ECO:0000256" key="12">
    <source>
        <dbReference type="ARBA" id="ARBA00076940"/>
    </source>
</evidence>
<keyword evidence="20" id="KW-1185">Reference proteome</keyword>
<feature type="compositionally biased region" description="Basic residues" evidence="17">
    <location>
        <begin position="928"/>
        <end position="941"/>
    </location>
</feature>
<feature type="compositionally biased region" description="Polar residues" evidence="17">
    <location>
        <begin position="822"/>
        <end position="837"/>
    </location>
</feature>
<evidence type="ECO:0000313" key="19">
    <source>
        <dbReference type="EMBL" id="KAK4816012.1"/>
    </source>
</evidence>
<evidence type="ECO:0000256" key="5">
    <source>
        <dbReference type="ARBA" id="ARBA00022771"/>
    </source>
</evidence>
<feature type="compositionally biased region" description="Low complexity" evidence="17">
    <location>
        <begin position="1541"/>
        <end position="1568"/>
    </location>
</feature>
<evidence type="ECO:0000256" key="15">
    <source>
        <dbReference type="ARBA" id="ARBA00082108"/>
    </source>
</evidence>
<evidence type="ECO:0000256" key="13">
    <source>
        <dbReference type="ARBA" id="ARBA00079040"/>
    </source>
</evidence>
<evidence type="ECO:0000256" key="16">
    <source>
        <dbReference type="PROSITE-ProRule" id="PRU00175"/>
    </source>
</evidence>
<proteinExistence type="predicted"/>
<dbReference type="SMART" id="SM00184">
    <property type="entry name" value="RING"/>
    <property type="match status" value="2"/>
</dbReference>
<feature type="compositionally biased region" description="Polar residues" evidence="17">
    <location>
        <begin position="327"/>
        <end position="340"/>
    </location>
</feature>
<dbReference type="EC" id="2.3.2.27" evidence="2"/>
<keyword evidence="7" id="KW-0862">Zinc</keyword>
<dbReference type="InterPro" id="IPR001841">
    <property type="entry name" value="Znf_RING"/>
</dbReference>
<dbReference type="InterPro" id="IPR017907">
    <property type="entry name" value="Znf_RING_CS"/>
</dbReference>
<keyword evidence="4" id="KW-0479">Metal-binding</keyword>
<keyword evidence="8" id="KW-0805">Transcription regulation</keyword>
<evidence type="ECO:0000256" key="10">
    <source>
        <dbReference type="ARBA" id="ARBA00071236"/>
    </source>
</evidence>
<evidence type="ECO:0000256" key="1">
    <source>
        <dbReference type="ARBA" id="ARBA00000900"/>
    </source>
</evidence>
<dbReference type="GO" id="GO:0032391">
    <property type="term" value="C:photoreceptor connecting cilium"/>
    <property type="evidence" value="ECO:0007669"/>
    <property type="project" value="UniProtKB-ARBA"/>
</dbReference>
<keyword evidence="9" id="KW-0804">Transcription</keyword>
<dbReference type="InterPro" id="IPR058746">
    <property type="entry name" value="Znf_RING-type_Topors"/>
</dbReference>
<dbReference type="Gene3D" id="3.30.40.10">
    <property type="entry name" value="Zinc/RING finger domain, C3HC4 (zinc finger)"/>
    <property type="match status" value="2"/>
</dbReference>
<evidence type="ECO:0000256" key="14">
    <source>
        <dbReference type="ARBA" id="ARBA00079184"/>
    </source>
</evidence>
<feature type="compositionally biased region" description="Basic residues" evidence="17">
    <location>
        <begin position="1591"/>
        <end position="1601"/>
    </location>
</feature>
<dbReference type="GO" id="GO:0006513">
    <property type="term" value="P:protein monoubiquitination"/>
    <property type="evidence" value="ECO:0007669"/>
    <property type="project" value="TreeGrafter"/>
</dbReference>
<dbReference type="SUPFAM" id="SSF57850">
    <property type="entry name" value="RING/U-box"/>
    <property type="match status" value="2"/>
</dbReference>
<dbReference type="GO" id="GO:0061630">
    <property type="term" value="F:ubiquitin protein ligase activity"/>
    <property type="evidence" value="ECO:0007669"/>
    <property type="project" value="UniProtKB-EC"/>
</dbReference>
<dbReference type="GO" id="GO:0000209">
    <property type="term" value="P:protein polyubiquitination"/>
    <property type="evidence" value="ECO:0007669"/>
    <property type="project" value="TreeGrafter"/>
</dbReference>
<feature type="compositionally biased region" description="Low complexity" evidence="17">
    <location>
        <begin position="144"/>
        <end position="157"/>
    </location>
</feature>
<evidence type="ECO:0000259" key="18">
    <source>
        <dbReference type="PROSITE" id="PS50089"/>
    </source>
</evidence>
<dbReference type="PROSITE" id="PS50089">
    <property type="entry name" value="ZF_RING_2"/>
    <property type="match status" value="2"/>
</dbReference>
<dbReference type="InterPro" id="IPR013083">
    <property type="entry name" value="Znf_RING/FYVE/PHD"/>
</dbReference>
<accession>A0AAN7MY80</accession>
<feature type="compositionally biased region" description="Basic and acidic residues" evidence="17">
    <location>
        <begin position="802"/>
        <end position="820"/>
    </location>
</feature>
<protein>
    <recommendedName>
        <fullName evidence="10">E3 ubiquitin-protein ligase Topors</fullName>
        <ecNumber evidence="2">2.3.2.27</ecNumber>
    </recommendedName>
    <alternativeName>
        <fullName evidence="11">RING-type E3 ubiquitin transferase Topors</fullName>
    </alternativeName>
    <alternativeName>
        <fullName evidence="13">SUMO1-protein E3 ligase Topors</fullName>
    </alternativeName>
    <alternativeName>
        <fullName evidence="12">Topoisomerase I-binding RING finger protein</fullName>
    </alternativeName>
    <alternativeName>
        <fullName evidence="14">Topoisomerase I-binding arginine/serine-rich protein</fullName>
    </alternativeName>
    <alternativeName>
        <fullName evidence="15">Tumor suppressor p53-binding protein 3</fullName>
    </alternativeName>
</protein>
<evidence type="ECO:0000256" key="2">
    <source>
        <dbReference type="ARBA" id="ARBA00012483"/>
    </source>
</evidence>
<feature type="domain" description="RING-type" evidence="18">
    <location>
        <begin position="350"/>
        <end position="389"/>
    </location>
</feature>
<evidence type="ECO:0000256" key="3">
    <source>
        <dbReference type="ARBA" id="ARBA00022679"/>
    </source>
</evidence>
<dbReference type="InterPro" id="IPR018957">
    <property type="entry name" value="Znf_C3HC4_RING-type"/>
</dbReference>
<feature type="region of interest" description="Disordered" evidence="17">
    <location>
        <begin position="272"/>
        <end position="347"/>
    </location>
</feature>
<dbReference type="Proteomes" id="UP001333110">
    <property type="component" value="Unassembled WGS sequence"/>
</dbReference>
<dbReference type="PANTHER" id="PTHR46077:SF1">
    <property type="entry name" value="TOP1 BINDING ARGININE_SERINE RICH PROTEIN, E3 UBIQUITIN LIGASE"/>
    <property type="match status" value="1"/>
</dbReference>
<keyword evidence="6" id="KW-0833">Ubl conjugation pathway</keyword>
<dbReference type="CDD" id="cd16574">
    <property type="entry name" value="RING-HC_Topors"/>
    <property type="match status" value="1"/>
</dbReference>
<evidence type="ECO:0000256" key="7">
    <source>
        <dbReference type="ARBA" id="ARBA00022833"/>
    </source>
</evidence>
<feature type="region of interest" description="Disordered" evidence="17">
    <location>
        <begin position="1485"/>
        <end position="1619"/>
    </location>
</feature>
<feature type="compositionally biased region" description="Basic residues" evidence="17">
    <location>
        <begin position="890"/>
        <end position="900"/>
    </location>
</feature>
<feature type="compositionally biased region" description="Basic residues" evidence="17">
    <location>
        <begin position="1104"/>
        <end position="1113"/>
    </location>
</feature>
<feature type="region of interest" description="Disordered" evidence="17">
    <location>
        <begin position="647"/>
        <end position="722"/>
    </location>
</feature>
<organism evidence="19 20">
    <name type="scientific">Mycteria americana</name>
    <name type="common">Wood stork</name>
    <dbReference type="NCBI Taxonomy" id="33587"/>
    <lineage>
        <taxon>Eukaryota</taxon>
        <taxon>Metazoa</taxon>
        <taxon>Chordata</taxon>
        <taxon>Craniata</taxon>
        <taxon>Vertebrata</taxon>
        <taxon>Euteleostomi</taxon>
        <taxon>Archelosauria</taxon>
        <taxon>Archosauria</taxon>
        <taxon>Dinosauria</taxon>
        <taxon>Saurischia</taxon>
        <taxon>Theropoda</taxon>
        <taxon>Coelurosauria</taxon>
        <taxon>Aves</taxon>
        <taxon>Neognathae</taxon>
        <taxon>Neoaves</taxon>
        <taxon>Aequornithes</taxon>
        <taxon>Ciconiiformes</taxon>
        <taxon>Ciconiidae</taxon>
        <taxon>Mycteria</taxon>
    </lineage>
</organism>
<feature type="region of interest" description="Disordered" evidence="17">
    <location>
        <begin position="110"/>
        <end position="248"/>
    </location>
</feature>
<dbReference type="PANTHER" id="PTHR46077">
    <property type="entry name" value="E3 UBIQUITIN-PROTEIN LIGASE TOPORS"/>
    <property type="match status" value="1"/>
</dbReference>
<dbReference type="FunFam" id="3.30.40.10:FF:000136">
    <property type="entry name" value="E3 ubiquitin-protein ligase Topors"/>
    <property type="match status" value="1"/>
</dbReference>
<dbReference type="GO" id="GO:0008270">
    <property type="term" value="F:zinc ion binding"/>
    <property type="evidence" value="ECO:0007669"/>
    <property type="project" value="UniProtKB-KW"/>
</dbReference>
<keyword evidence="5 16" id="KW-0863">Zinc-finger</keyword>
<comment type="caution">
    <text evidence="19">The sequence shown here is derived from an EMBL/GenBank/DDBJ whole genome shotgun (WGS) entry which is preliminary data.</text>
</comment>
<feature type="region of interest" description="Disordered" evidence="17">
    <location>
        <begin position="738"/>
        <end position="947"/>
    </location>
</feature>
<feature type="compositionally biased region" description="Low complexity" evidence="17">
    <location>
        <begin position="1499"/>
        <end position="1508"/>
    </location>
</feature>
<dbReference type="InterPro" id="IPR058745">
    <property type="entry name" value="PWI_Topors"/>
</dbReference>
<dbReference type="EMBL" id="JAUNZN010000009">
    <property type="protein sequence ID" value="KAK4816012.1"/>
    <property type="molecule type" value="Genomic_DNA"/>
</dbReference>
<feature type="compositionally biased region" description="Basic residues" evidence="17">
    <location>
        <begin position="860"/>
        <end position="883"/>
    </location>
</feature>
<feature type="compositionally biased region" description="Basic and acidic residues" evidence="17">
    <location>
        <begin position="749"/>
        <end position="761"/>
    </location>
</feature>
<feature type="region of interest" description="Disordered" evidence="17">
    <location>
        <begin position="1362"/>
        <end position="1381"/>
    </location>
</feature>
<dbReference type="Pfam" id="PF26084">
    <property type="entry name" value="PWI_Topors"/>
    <property type="match status" value="1"/>
</dbReference>
<evidence type="ECO:0000256" key="8">
    <source>
        <dbReference type="ARBA" id="ARBA00023015"/>
    </source>
</evidence>
<evidence type="ECO:0000313" key="20">
    <source>
        <dbReference type="Proteomes" id="UP001333110"/>
    </source>
</evidence>